<dbReference type="GO" id="GO:0009279">
    <property type="term" value="C:cell outer membrane"/>
    <property type="evidence" value="ECO:0007669"/>
    <property type="project" value="UniProtKB-SubCell"/>
</dbReference>
<dbReference type="PANTHER" id="PTHR30069:SF29">
    <property type="entry name" value="HEMOGLOBIN AND HEMOGLOBIN-HAPTOGLOBIN-BINDING PROTEIN 1-RELATED"/>
    <property type="match status" value="1"/>
</dbReference>
<name>A0A382L814_9ZZZZ</name>
<dbReference type="SUPFAM" id="SSF56935">
    <property type="entry name" value="Porins"/>
    <property type="match status" value="1"/>
</dbReference>
<dbReference type="InterPro" id="IPR041700">
    <property type="entry name" value="OMP_b-brl_3"/>
</dbReference>
<evidence type="ECO:0000259" key="7">
    <source>
        <dbReference type="Pfam" id="PF14905"/>
    </source>
</evidence>
<dbReference type="InterPro" id="IPR036942">
    <property type="entry name" value="Beta-barrel_TonB_sf"/>
</dbReference>
<evidence type="ECO:0000256" key="5">
    <source>
        <dbReference type="ARBA" id="ARBA00023136"/>
    </source>
</evidence>
<evidence type="ECO:0000256" key="6">
    <source>
        <dbReference type="ARBA" id="ARBA00023237"/>
    </source>
</evidence>
<dbReference type="GO" id="GO:0015344">
    <property type="term" value="F:siderophore uptake transmembrane transporter activity"/>
    <property type="evidence" value="ECO:0007669"/>
    <property type="project" value="TreeGrafter"/>
</dbReference>
<keyword evidence="4" id="KW-0732">Signal</keyword>
<evidence type="ECO:0000256" key="3">
    <source>
        <dbReference type="ARBA" id="ARBA00022692"/>
    </source>
</evidence>
<dbReference type="EMBL" id="UINC01084489">
    <property type="protein sequence ID" value="SVC31187.1"/>
    <property type="molecule type" value="Genomic_DNA"/>
</dbReference>
<evidence type="ECO:0000256" key="1">
    <source>
        <dbReference type="ARBA" id="ARBA00004571"/>
    </source>
</evidence>
<keyword evidence="5" id="KW-0472">Membrane</keyword>
<comment type="subcellular location">
    <subcellularLocation>
        <location evidence="1">Cell outer membrane</location>
        <topology evidence="1">Multi-pass membrane protein</topology>
    </subcellularLocation>
</comment>
<organism evidence="8">
    <name type="scientific">marine metagenome</name>
    <dbReference type="NCBI Taxonomy" id="408172"/>
    <lineage>
        <taxon>unclassified sequences</taxon>
        <taxon>metagenomes</taxon>
        <taxon>ecological metagenomes</taxon>
    </lineage>
</organism>
<dbReference type="AlphaFoldDB" id="A0A382L814"/>
<sequence>MSFTGGIRMEDAKTESDANLDSVLYHLAGFQGVFIPDQTNHLTQYSKWYPSFLLRYRPNLYTTFQAGYSARVTRPAADFIDPLPRNLFDPSVIRTGNPDLEPEFIHAYELKLSQIKSAWSWEAALFGQQIKNVVREDEDLFDSVSVITWKNAGTGTNVGVDGRIKFKPLPFWDFTLTGLYYNTQTGHANENDLSGTLSGFQGRLTQVLTFRDGGKLELDSRLFSPEKIPTGTVHPNGLANMNLTFRKNLLDDRVELSFKILDAFNNEERKSETSEIELVDQVEYVRNLNSFIKPDRRTFYMNIRYKFGKSGKKSIIIKAKESKGYRY</sequence>
<feature type="domain" description="Outer membrane protein beta-barrel" evidence="7">
    <location>
        <begin position="2"/>
        <end position="276"/>
    </location>
</feature>
<gene>
    <name evidence="8" type="ORF">METZ01_LOCUS284041</name>
</gene>
<dbReference type="PANTHER" id="PTHR30069">
    <property type="entry name" value="TONB-DEPENDENT OUTER MEMBRANE RECEPTOR"/>
    <property type="match status" value="1"/>
</dbReference>
<keyword evidence="2" id="KW-0813">Transport</keyword>
<dbReference type="InterPro" id="IPR039426">
    <property type="entry name" value="TonB-dep_rcpt-like"/>
</dbReference>
<dbReference type="Gene3D" id="2.40.170.20">
    <property type="entry name" value="TonB-dependent receptor, beta-barrel domain"/>
    <property type="match status" value="1"/>
</dbReference>
<dbReference type="Pfam" id="PF14905">
    <property type="entry name" value="OMP_b-brl_3"/>
    <property type="match status" value="1"/>
</dbReference>
<protein>
    <recommendedName>
        <fullName evidence="7">Outer membrane protein beta-barrel domain-containing protein</fullName>
    </recommendedName>
</protein>
<dbReference type="GO" id="GO:0044718">
    <property type="term" value="P:siderophore transmembrane transport"/>
    <property type="evidence" value="ECO:0007669"/>
    <property type="project" value="TreeGrafter"/>
</dbReference>
<keyword evidence="3" id="KW-0812">Transmembrane</keyword>
<accession>A0A382L814</accession>
<keyword evidence="6" id="KW-0998">Cell outer membrane</keyword>
<evidence type="ECO:0000256" key="4">
    <source>
        <dbReference type="ARBA" id="ARBA00022729"/>
    </source>
</evidence>
<evidence type="ECO:0000256" key="2">
    <source>
        <dbReference type="ARBA" id="ARBA00022448"/>
    </source>
</evidence>
<evidence type="ECO:0000313" key="8">
    <source>
        <dbReference type="EMBL" id="SVC31187.1"/>
    </source>
</evidence>
<proteinExistence type="predicted"/>
<reference evidence="8" key="1">
    <citation type="submission" date="2018-05" db="EMBL/GenBank/DDBJ databases">
        <authorList>
            <person name="Lanie J.A."/>
            <person name="Ng W.-L."/>
            <person name="Kazmierczak K.M."/>
            <person name="Andrzejewski T.M."/>
            <person name="Davidsen T.M."/>
            <person name="Wayne K.J."/>
            <person name="Tettelin H."/>
            <person name="Glass J.I."/>
            <person name="Rusch D."/>
            <person name="Podicherti R."/>
            <person name="Tsui H.-C.T."/>
            <person name="Winkler M.E."/>
        </authorList>
    </citation>
    <scope>NUCLEOTIDE SEQUENCE</scope>
</reference>